<sequence length="458" mass="51609">MFDRLRVESSIAPSRPAHSRRSEDSEVRTGKAKRAKYGPAEPEEVKERPECYEDDDDENLSFTNKLKAMELLVNFRMPIMDRYNGRGDPSDHISIYKTKLQGQSPAVNCQNFHTTLISDAKRTRVHNTKDCPDVRKLINCGAYGQGEEDRPARRRRGSPVQGRRPRRNGGRNDRNRDPPRLNRPAEAPPVREINTIIGGPYVGEHTVNSRQNYAKAAREEPVESWQVHGHRPKAPLISFTEEDEAGIHYPYCDALVVRAIIARNGLGRMLVDDGSAVNILFGSAFDQMEVDHEVTAISEPLFGFTGDSLIPRRRINLAVDFGEPPRHIRKFMKFLIVDTHSANHGILGRPALKYLQAVTSIHHLAMKFPTPGGVAKVHRNQTEAQACYMNALQKVAKHEDVAPAVMTIHSEPMDLDNRELDEEMILDERLDLRIIVSDSLASLTEELEAFPVNPSEPT</sequence>
<gene>
    <name evidence="2" type="ORF">Adt_23828</name>
</gene>
<reference evidence="3" key="1">
    <citation type="submission" date="2024-07" db="EMBL/GenBank/DDBJ databases">
        <title>Two chromosome-level genome assemblies of Korean endemic species Abeliophyllum distichum and Forsythia ovata (Oleaceae).</title>
        <authorList>
            <person name="Jang H."/>
        </authorList>
    </citation>
    <scope>NUCLEOTIDE SEQUENCE [LARGE SCALE GENOMIC DNA]</scope>
</reference>
<feature type="region of interest" description="Disordered" evidence="1">
    <location>
        <begin position="142"/>
        <end position="190"/>
    </location>
</feature>
<keyword evidence="3" id="KW-1185">Reference proteome</keyword>
<feature type="compositionally biased region" description="Basic and acidic residues" evidence="1">
    <location>
        <begin position="170"/>
        <end position="180"/>
    </location>
</feature>
<comment type="caution">
    <text evidence="2">The sequence shown here is derived from an EMBL/GenBank/DDBJ whole genome shotgun (WGS) entry which is preliminary data.</text>
</comment>
<protein>
    <submittedName>
        <fullName evidence="2">Uncharacterized protein</fullName>
    </submittedName>
</protein>
<dbReference type="Proteomes" id="UP001604336">
    <property type="component" value="Unassembled WGS sequence"/>
</dbReference>
<name>A0ABD1SER6_9LAMI</name>
<feature type="compositionally biased region" description="Basic residues" evidence="1">
    <location>
        <begin position="152"/>
        <end position="169"/>
    </location>
</feature>
<feature type="region of interest" description="Disordered" evidence="1">
    <location>
        <begin position="1"/>
        <end position="57"/>
    </location>
</feature>
<dbReference type="PANTHER" id="PTHR33240:SF15">
    <property type="entry name" value="GAG-PRO-LIKE PROTEIN"/>
    <property type="match status" value="1"/>
</dbReference>
<proteinExistence type="predicted"/>
<dbReference type="PANTHER" id="PTHR33240">
    <property type="entry name" value="OS08G0508500 PROTEIN"/>
    <property type="match status" value="1"/>
</dbReference>
<evidence type="ECO:0000313" key="2">
    <source>
        <dbReference type="EMBL" id="KAL2498278.1"/>
    </source>
</evidence>
<accession>A0ABD1SER6</accession>
<evidence type="ECO:0000256" key="1">
    <source>
        <dbReference type="SAM" id="MobiDB-lite"/>
    </source>
</evidence>
<dbReference type="EMBL" id="JBFOLK010000007">
    <property type="protein sequence ID" value="KAL2498278.1"/>
    <property type="molecule type" value="Genomic_DNA"/>
</dbReference>
<dbReference type="CDD" id="cd00303">
    <property type="entry name" value="retropepsin_like"/>
    <property type="match status" value="1"/>
</dbReference>
<feature type="compositionally biased region" description="Basic and acidic residues" evidence="1">
    <location>
        <begin position="20"/>
        <end position="29"/>
    </location>
</feature>
<evidence type="ECO:0000313" key="3">
    <source>
        <dbReference type="Proteomes" id="UP001604336"/>
    </source>
</evidence>
<dbReference type="AlphaFoldDB" id="A0ABD1SER6"/>
<organism evidence="2 3">
    <name type="scientific">Abeliophyllum distichum</name>
    <dbReference type="NCBI Taxonomy" id="126358"/>
    <lineage>
        <taxon>Eukaryota</taxon>
        <taxon>Viridiplantae</taxon>
        <taxon>Streptophyta</taxon>
        <taxon>Embryophyta</taxon>
        <taxon>Tracheophyta</taxon>
        <taxon>Spermatophyta</taxon>
        <taxon>Magnoliopsida</taxon>
        <taxon>eudicotyledons</taxon>
        <taxon>Gunneridae</taxon>
        <taxon>Pentapetalae</taxon>
        <taxon>asterids</taxon>
        <taxon>lamiids</taxon>
        <taxon>Lamiales</taxon>
        <taxon>Oleaceae</taxon>
        <taxon>Forsythieae</taxon>
        <taxon>Abeliophyllum</taxon>
    </lineage>
</organism>